<comment type="similarity">
    <text evidence="1">Belongs to the CutC family.</text>
</comment>
<dbReference type="STRING" id="650164.K5WQQ8"/>
<dbReference type="PANTHER" id="PTHR12598">
    <property type="entry name" value="COPPER HOMEOSTASIS PROTEIN CUTC"/>
    <property type="match status" value="1"/>
</dbReference>
<dbReference type="InterPro" id="IPR036822">
    <property type="entry name" value="CutC-like_dom_sf"/>
</dbReference>
<protein>
    <recommendedName>
        <fullName evidence="2">Copper homeostasis protein cutC homolog</fullName>
    </recommendedName>
</protein>
<dbReference type="KEGG" id="pco:PHACADRAFT_248282"/>
<name>K5WQQ8_PHACS</name>
<dbReference type="EMBL" id="JH930468">
    <property type="protein sequence ID" value="EKM61594.1"/>
    <property type="molecule type" value="Genomic_DNA"/>
</dbReference>
<dbReference type="PANTHER" id="PTHR12598:SF0">
    <property type="entry name" value="COPPER HOMEOSTASIS PROTEIN CUTC HOMOLOG"/>
    <property type="match status" value="1"/>
</dbReference>
<dbReference type="Pfam" id="PF03932">
    <property type="entry name" value="CutC"/>
    <property type="match status" value="1"/>
</dbReference>
<dbReference type="AlphaFoldDB" id="K5WQQ8"/>
<gene>
    <name evidence="3" type="ORF">PHACADRAFT_248282</name>
</gene>
<organism evidence="3 4">
    <name type="scientific">Phanerochaete carnosa (strain HHB-10118-sp)</name>
    <name type="common">White-rot fungus</name>
    <name type="synonym">Peniophora carnosa</name>
    <dbReference type="NCBI Taxonomy" id="650164"/>
    <lineage>
        <taxon>Eukaryota</taxon>
        <taxon>Fungi</taxon>
        <taxon>Dikarya</taxon>
        <taxon>Basidiomycota</taxon>
        <taxon>Agaricomycotina</taxon>
        <taxon>Agaricomycetes</taxon>
        <taxon>Polyporales</taxon>
        <taxon>Phanerochaetaceae</taxon>
        <taxon>Phanerochaete</taxon>
    </lineage>
</organism>
<proteinExistence type="inferred from homology"/>
<evidence type="ECO:0000256" key="2">
    <source>
        <dbReference type="ARBA" id="ARBA00019014"/>
    </source>
</evidence>
<evidence type="ECO:0000256" key="1">
    <source>
        <dbReference type="ARBA" id="ARBA00007768"/>
    </source>
</evidence>
<dbReference type="RefSeq" id="XP_007391001.1">
    <property type="nucleotide sequence ID" value="XM_007390939.1"/>
</dbReference>
<dbReference type="GO" id="GO:0005507">
    <property type="term" value="F:copper ion binding"/>
    <property type="evidence" value="ECO:0007669"/>
    <property type="project" value="TreeGrafter"/>
</dbReference>
<dbReference type="SUPFAM" id="SSF110395">
    <property type="entry name" value="CutC-like"/>
    <property type="match status" value="1"/>
</dbReference>
<dbReference type="InParanoid" id="K5WQQ8"/>
<evidence type="ECO:0000313" key="3">
    <source>
        <dbReference type="EMBL" id="EKM61594.1"/>
    </source>
</evidence>
<sequence>MSRILIEVCADSVESATAFVEASVIMVPLNSCLRIRAVKGGADRLELCGNLALGGGTTPSVGLYKAVREAVPNVPLMVMIRPRVGDFVYTKFELQVMLEDISVFNALKADGVVFGALTKDAAIDIKATIQ</sequence>
<dbReference type="Gene3D" id="3.20.20.380">
    <property type="entry name" value="Copper homeostasis (CutC) domain"/>
    <property type="match status" value="1"/>
</dbReference>
<dbReference type="OrthoDB" id="7392499at2759"/>
<dbReference type="HOGENOM" id="CLU_050555_1_2_1"/>
<accession>K5WQQ8</accession>
<dbReference type="InterPro" id="IPR005627">
    <property type="entry name" value="CutC-like"/>
</dbReference>
<dbReference type="Proteomes" id="UP000008370">
    <property type="component" value="Unassembled WGS sequence"/>
</dbReference>
<dbReference type="GeneID" id="18914309"/>
<evidence type="ECO:0000313" key="4">
    <source>
        <dbReference type="Proteomes" id="UP000008370"/>
    </source>
</evidence>
<reference evidence="3 4" key="1">
    <citation type="journal article" date="2012" name="BMC Genomics">
        <title>Comparative genomics of the white-rot fungi, Phanerochaete carnosa and P. chrysosporium, to elucidate the genetic basis of the distinct wood types they colonize.</title>
        <authorList>
            <person name="Suzuki H."/>
            <person name="MacDonald J."/>
            <person name="Syed K."/>
            <person name="Salamov A."/>
            <person name="Hori C."/>
            <person name="Aerts A."/>
            <person name="Henrissat B."/>
            <person name="Wiebenga A."/>
            <person name="vanKuyk P.A."/>
            <person name="Barry K."/>
            <person name="Lindquist E."/>
            <person name="LaButti K."/>
            <person name="Lapidus A."/>
            <person name="Lucas S."/>
            <person name="Coutinho P."/>
            <person name="Gong Y."/>
            <person name="Samejima M."/>
            <person name="Mahadevan R."/>
            <person name="Abou-Zaid M."/>
            <person name="de Vries R.P."/>
            <person name="Igarashi K."/>
            <person name="Yadav J.S."/>
            <person name="Grigoriev I.V."/>
            <person name="Master E.R."/>
        </authorList>
    </citation>
    <scope>NUCLEOTIDE SEQUENCE [LARGE SCALE GENOMIC DNA]</scope>
    <source>
        <strain evidence="3 4">HHB-10118-sp</strain>
    </source>
</reference>
<keyword evidence="4" id="KW-1185">Reference proteome</keyword>